<dbReference type="Proteomes" id="UP000677265">
    <property type="component" value="Unassembled WGS sequence"/>
</dbReference>
<keyword evidence="4" id="KW-1185">Reference proteome</keyword>
<keyword evidence="1" id="KW-0472">Membrane</keyword>
<reference evidence="2" key="1">
    <citation type="submission" date="2021-05" db="EMBL/GenBank/DDBJ databases">
        <title>Novel Bacillus species.</title>
        <authorList>
            <person name="Liu G."/>
        </authorList>
    </citation>
    <scope>NUCLEOTIDE SEQUENCE</scope>
    <source>
        <strain evidence="2 4">FJAT-50051</strain>
    </source>
</reference>
<feature type="transmembrane region" description="Helical" evidence="1">
    <location>
        <begin position="182"/>
        <end position="204"/>
    </location>
</feature>
<dbReference type="EMBL" id="JAGYPE020000002">
    <property type="protein sequence ID" value="MCH6264431.1"/>
    <property type="molecule type" value="Genomic_DNA"/>
</dbReference>
<sequence>MEWKPDRLLVLILLYVILSGFMFWLPIIRGLFDGPSYSWSGWMGLGGSGIGGQYWLLLILVSLMTSVVILGWRGAQKPFHWLLLTWFILLVIESGSWFFSSEKVHFKGDTLGLDFSLEKIIFPFDILFLVLTCLWIIRDKRSTSPFQSPSWKRLNRNLLIVFFCFFPFQLVLLRFFDNNKIFDQIGVILTIFQWIFLNLSFYPWQSRLPHIRIRK</sequence>
<dbReference type="AlphaFoldDB" id="A0A942YCT5"/>
<dbReference type="RefSeq" id="WP_213145518.1">
    <property type="nucleotide sequence ID" value="NZ_JAGYPE020000002.1"/>
</dbReference>
<evidence type="ECO:0000313" key="2">
    <source>
        <dbReference type="EMBL" id="MBS4185679.1"/>
    </source>
</evidence>
<feature type="transmembrane region" description="Helical" evidence="1">
    <location>
        <begin position="120"/>
        <end position="137"/>
    </location>
</feature>
<evidence type="ECO:0000313" key="4">
    <source>
        <dbReference type="Proteomes" id="UP000677265"/>
    </source>
</evidence>
<feature type="transmembrane region" description="Helical" evidence="1">
    <location>
        <begin position="158"/>
        <end position="176"/>
    </location>
</feature>
<proteinExistence type="predicted"/>
<evidence type="ECO:0000313" key="3">
    <source>
        <dbReference type="EMBL" id="MCH6264431.1"/>
    </source>
</evidence>
<feature type="transmembrane region" description="Helical" evidence="1">
    <location>
        <begin position="12"/>
        <end position="32"/>
    </location>
</feature>
<comment type="caution">
    <text evidence="2">The sequence shown here is derived from an EMBL/GenBank/DDBJ whole genome shotgun (WGS) entry which is preliminary data.</text>
</comment>
<feature type="transmembrane region" description="Helical" evidence="1">
    <location>
        <begin position="79"/>
        <end position="100"/>
    </location>
</feature>
<evidence type="ECO:0000256" key="1">
    <source>
        <dbReference type="SAM" id="Phobius"/>
    </source>
</evidence>
<keyword evidence="1" id="KW-0812">Transmembrane</keyword>
<name>A0A942YCT5_9BACI</name>
<dbReference type="EMBL" id="JAGYPE010000006">
    <property type="protein sequence ID" value="MBS4185679.1"/>
    <property type="molecule type" value="Genomic_DNA"/>
</dbReference>
<organism evidence="2">
    <name type="scientific">Neobacillus citreus</name>
    <dbReference type="NCBI Taxonomy" id="2833578"/>
    <lineage>
        <taxon>Bacteria</taxon>
        <taxon>Bacillati</taxon>
        <taxon>Bacillota</taxon>
        <taxon>Bacilli</taxon>
        <taxon>Bacillales</taxon>
        <taxon>Bacillaceae</taxon>
        <taxon>Neobacillus</taxon>
    </lineage>
</organism>
<protein>
    <submittedName>
        <fullName evidence="2">Uncharacterized protein</fullName>
    </submittedName>
</protein>
<accession>A0A942YCT5</accession>
<feature type="transmembrane region" description="Helical" evidence="1">
    <location>
        <begin position="52"/>
        <end position="72"/>
    </location>
</feature>
<keyword evidence="1" id="KW-1133">Transmembrane helix</keyword>
<gene>
    <name evidence="3" type="ORF">KHB02_002665</name>
    <name evidence="2" type="ORF">KHB02_30295</name>
</gene>